<dbReference type="AlphaFoldDB" id="M1PTN6"/>
<reference evidence="2" key="1">
    <citation type="journal article" date="2013" name="Stand. Genomic Sci.">
        <title>Complete genome sequence of Desulfocapsa sulfexigens, a marine deltaproteobacterium specialized in disproportionating inorganic sulfur compounds.</title>
        <authorList>
            <person name="Finster K.W."/>
            <person name="Kjeldsen K.U."/>
            <person name="Kube M."/>
            <person name="Reinhardt R."/>
            <person name="Mussmann M."/>
            <person name="Amann R."/>
            <person name="Schreiber L."/>
        </authorList>
    </citation>
    <scope>NUCLEOTIDE SEQUENCE [LARGE SCALE GENOMIC DNA]</scope>
    <source>
        <strain evidence="2">DSM 10523 / SB164P1</strain>
    </source>
</reference>
<dbReference type="EMBL" id="CP003985">
    <property type="protein sequence ID" value="AGF79716.1"/>
    <property type="molecule type" value="Genomic_DNA"/>
</dbReference>
<dbReference type="Proteomes" id="UP000011721">
    <property type="component" value="Chromosome"/>
</dbReference>
<dbReference type="KEGG" id="dsf:UWK_03189"/>
<organism evidence="1 2">
    <name type="scientific">Desulfocapsa sulfexigens (strain DSM 10523 / SB164P1)</name>
    <dbReference type="NCBI Taxonomy" id="1167006"/>
    <lineage>
        <taxon>Bacteria</taxon>
        <taxon>Pseudomonadati</taxon>
        <taxon>Thermodesulfobacteriota</taxon>
        <taxon>Desulfobulbia</taxon>
        <taxon>Desulfobulbales</taxon>
        <taxon>Desulfocapsaceae</taxon>
        <taxon>Desulfocapsa</taxon>
    </lineage>
</organism>
<gene>
    <name evidence="1" type="ordered locus">UWK_03189</name>
</gene>
<keyword evidence="2" id="KW-1185">Reference proteome</keyword>
<dbReference type="STRING" id="1167006.UWK_03189"/>
<evidence type="ECO:0000313" key="1">
    <source>
        <dbReference type="EMBL" id="AGF79716.1"/>
    </source>
</evidence>
<dbReference type="HOGENOM" id="CLU_140901_0_0_7"/>
<dbReference type="OrthoDB" id="5431883at2"/>
<dbReference type="RefSeq" id="WP_015405400.1">
    <property type="nucleotide sequence ID" value="NC_020304.1"/>
</dbReference>
<sequence>MNIKISKLLSTYSFLGLIRYLRMRVMGRELLVTGSCHCCGNCCRKINLEGERGWLRLEKDFLKVLHDYPEYHRFVITGKDEQGFLQFSCTWLSDAGFCRDHENRLELCTNFPDKSLHFCGGQLPPGCGYAINEVRPFKSYLDDVAGKKAGS</sequence>
<dbReference type="eggNOG" id="COG0727">
    <property type="taxonomic scope" value="Bacteria"/>
</dbReference>
<proteinExistence type="predicted"/>
<accession>M1PTN6</accession>
<evidence type="ECO:0000313" key="2">
    <source>
        <dbReference type="Proteomes" id="UP000011721"/>
    </source>
</evidence>
<name>M1PTN6_DESSD</name>
<protein>
    <submittedName>
        <fullName evidence="1">Uncharacterized protein</fullName>
    </submittedName>
</protein>